<dbReference type="AlphaFoldDB" id="A0A146KGY3"/>
<evidence type="ECO:0000313" key="2">
    <source>
        <dbReference type="EMBL" id="JAP94716.1"/>
    </source>
</evidence>
<dbReference type="EMBL" id="GDID01001890">
    <property type="protein sequence ID" value="JAP94716.1"/>
    <property type="molecule type" value="Transcribed_RNA"/>
</dbReference>
<name>A0A146KGY3_9EUKA</name>
<organism evidence="2">
    <name type="scientific">Trepomonas sp. PC1</name>
    <dbReference type="NCBI Taxonomy" id="1076344"/>
    <lineage>
        <taxon>Eukaryota</taxon>
        <taxon>Metamonada</taxon>
        <taxon>Diplomonadida</taxon>
        <taxon>Hexamitidae</taxon>
        <taxon>Hexamitinae</taxon>
        <taxon>Trepomonas</taxon>
    </lineage>
</organism>
<dbReference type="InterPro" id="IPR003489">
    <property type="entry name" value="RHF/RaiA"/>
</dbReference>
<sequence>MRIEVSTANSINGSEALTSQIKGLIQHELTNLEEHITRIEVHVSDANADKSGPDDMKCSLEARLKGQQPIVVTDTATTIEQATKGAAGKMKSSLERTLGRQSDRRQNCGQQFSSVPDQFTTSDNETALENGLTLWWTKTSFGRLKRSFGYKAQTVREL</sequence>
<accession>A0A146KGY3</accession>
<feature type="region of interest" description="Disordered" evidence="1">
    <location>
        <begin position="99"/>
        <end position="122"/>
    </location>
</feature>
<dbReference type="InterPro" id="IPR036567">
    <property type="entry name" value="RHF-like"/>
</dbReference>
<feature type="compositionally biased region" description="Polar residues" evidence="1">
    <location>
        <begin position="107"/>
        <end position="122"/>
    </location>
</feature>
<dbReference type="Gene3D" id="3.30.160.100">
    <property type="entry name" value="Ribosome hibernation promotion factor-like"/>
    <property type="match status" value="1"/>
</dbReference>
<protein>
    <submittedName>
        <fullName evidence="2">Ribosomal subunit interface protein, putative</fullName>
    </submittedName>
</protein>
<evidence type="ECO:0000256" key="1">
    <source>
        <dbReference type="SAM" id="MobiDB-lite"/>
    </source>
</evidence>
<dbReference type="Pfam" id="PF02482">
    <property type="entry name" value="Ribosomal_S30AE"/>
    <property type="match status" value="1"/>
</dbReference>
<gene>
    <name evidence="2" type="ORF">TPC1_12540</name>
</gene>
<reference evidence="2" key="1">
    <citation type="submission" date="2015-07" db="EMBL/GenBank/DDBJ databases">
        <title>Adaptation to a free-living lifestyle via gene acquisitions in the diplomonad Trepomonas sp. PC1.</title>
        <authorList>
            <person name="Xu F."/>
            <person name="Jerlstrom-Hultqvist J."/>
            <person name="Kolisko M."/>
            <person name="Simpson A.G.B."/>
            <person name="Roger A.J."/>
            <person name="Svard S.G."/>
            <person name="Andersson J.O."/>
        </authorList>
    </citation>
    <scope>NUCLEOTIDE SEQUENCE</scope>
    <source>
        <strain evidence="2">PC1</strain>
    </source>
</reference>
<dbReference type="SUPFAM" id="SSF69754">
    <property type="entry name" value="Ribosome binding protein Y (YfiA homologue)"/>
    <property type="match status" value="1"/>
</dbReference>
<proteinExistence type="predicted"/>